<dbReference type="InterPro" id="IPR049492">
    <property type="entry name" value="BD-FAE-like_dom"/>
</dbReference>
<dbReference type="OrthoDB" id="265201at2"/>
<dbReference type="Gene3D" id="3.40.50.1820">
    <property type="entry name" value="alpha/beta hydrolase"/>
    <property type="match status" value="1"/>
</dbReference>
<evidence type="ECO:0000256" key="1">
    <source>
        <dbReference type="ARBA" id="ARBA00022801"/>
    </source>
</evidence>
<name>A0A5C5W8M7_9PLAN</name>
<evidence type="ECO:0000313" key="4">
    <source>
        <dbReference type="EMBL" id="TWT46381.1"/>
    </source>
</evidence>
<comment type="caution">
    <text evidence="4">The sequence shown here is derived from an EMBL/GenBank/DDBJ whole genome shotgun (WGS) entry which is preliminary data.</text>
</comment>
<feature type="domain" description="BD-FAE-like" evidence="3">
    <location>
        <begin position="61"/>
        <end position="262"/>
    </location>
</feature>
<dbReference type="InterPro" id="IPR029058">
    <property type="entry name" value="AB_hydrolase_fold"/>
</dbReference>
<keyword evidence="1 4" id="KW-0378">Hydrolase</keyword>
<keyword evidence="5" id="KW-1185">Reference proteome</keyword>
<feature type="chain" id="PRO_5022840750" evidence="2">
    <location>
        <begin position="32"/>
        <end position="313"/>
    </location>
</feature>
<dbReference type="SUPFAM" id="SSF53474">
    <property type="entry name" value="alpha/beta-Hydrolases"/>
    <property type="match status" value="1"/>
</dbReference>
<dbReference type="GO" id="GO:0016787">
    <property type="term" value="F:hydrolase activity"/>
    <property type="evidence" value="ECO:0007669"/>
    <property type="project" value="UniProtKB-KW"/>
</dbReference>
<dbReference type="EMBL" id="SIHI01000028">
    <property type="protein sequence ID" value="TWT46381.1"/>
    <property type="molecule type" value="Genomic_DNA"/>
</dbReference>
<accession>A0A5C5W8M7</accession>
<evidence type="ECO:0000259" key="3">
    <source>
        <dbReference type="Pfam" id="PF20434"/>
    </source>
</evidence>
<dbReference type="InterPro" id="IPR050300">
    <property type="entry name" value="GDXG_lipolytic_enzyme"/>
</dbReference>
<feature type="signal peptide" evidence="2">
    <location>
        <begin position="1"/>
        <end position="31"/>
    </location>
</feature>
<keyword evidence="2" id="KW-0732">Signal</keyword>
<organism evidence="4 5">
    <name type="scientific">Thalassoglobus neptunius</name>
    <dbReference type="NCBI Taxonomy" id="1938619"/>
    <lineage>
        <taxon>Bacteria</taxon>
        <taxon>Pseudomonadati</taxon>
        <taxon>Planctomycetota</taxon>
        <taxon>Planctomycetia</taxon>
        <taxon>Planctomycetales</taxon>
        <taxon>Planctomycetaceae</taxon>
        <taxon>Thalassoglobus</taxon>
    </lineage>
</organism>
<sequence precursor="true">MSRISFLQRVGIPSATRMMAFLILCTQVLSAEPPVASSEERPLVVADVVYGHKDGLAMTFDIFRPDTESTGRPANGAAIAFMVSGGWYSKWTPPQQAQAFFQPYLNEGYTVFAVRHGSSPVYGIPDAVSDVQRAIRFIRLNSYDFGIAPDRIGVMGMSAGGHLSLMLATTGDDGDPAAVDPVLRTGNRVAAVAALVPPSDLRVAVWEAEESLPAYRNFPALNLSVEEAAKYSPLLFVTSDDAPALIISGTLDDLVPPRHGEWIAAEYEKNKLDHQLLLLEANHGLNGKQAEAFQAVIGWFNEHLLESDSSSDN</sequence>
<dbReference type="Pfam" id="PF20434">
    <property type="entry name" value="BD-FAE"/>
    <property type="match status" value="1"/>
</dbReference>
<dbReference type="RefSeq" id="WP_146511725.1">
    <property type="nucleotide sequence ID" value="NZ_SIHI01000028.1"/>
</dbReference>
<dbReference type="PANTHER" id="PTHR48081:SF13">
    <property type="entry name" value="ALPHA_BETA HYDROLASE"/>
    <property type="match status" value="1"/>
</dbReference>
<evidence type="ECO:0000313" key="5">
    <source>
        <dbReference type="Proteomes" id="UP000317243"/>
    </source>
</evidence>
<gene>
    <name evidence="4" type="ORF">KOR42_43580</name>
</gene>
<protein>
    <submittedName>
        <fullName evidence="4">Alpha/beta hydrolase family protein</fullName>
    </submittedName>
</protein>
<dbReference type="AlphaFoldDB" id="A0A5C5W8M7"/>
<evidence type="ECO:0000256" key="2">
    <source>
        <dbReference type="SAM" id="SignalP"/>
    </source>
</evidence>
<reference evidence="4 5" key="1">
    <citation type="submission" date="2019-02" db="EMBL/GenBank/DDBJ databases">
        <title>Deep-cultivation of Planctomycetes and their phenomic and genomic characterization uncovers novel biology.</title>
        <authorList>
            <person name="Wiegand S."/>
            <person name="Jogler M."/>
            <person name="Boedeker C."/>
            <person name="Pinto D."/>
            <person name="Vollmers J."/>
            <person name="Rivas-Marin E."/>
            <person name="Kohn T."/>
            <person name="Peeters S.H."/>
            <person name="Heuer A."/>
            <person name="Rast P."/>
            <person name="Oberbeckmann S."/>
            <person name="Bunk B."/>
            <person name="Jeske O."/>
            <person name="Meyerdierks A."/>
            <person name="Storesund J.E."/>
            <person name="Kallscheuer N."/>
            <person name="Luecker S."/>
            <person name="Lage O.M."/>
            <person name="Pohl T."/>
            <person name="Merkel B.J."/>
            <person name="Hornburger P."/>
            <person name="Mueller R.-W."/>
            <person name="Bruemmer F."/>
            <person name="Labrenz M."/>
            <person name="Spormann A.M."/>
            <person name="Op Den Camp H."/>
            <person name="Overmann J."/>
            <person name="Amann R."/>
            <person name="Jetten M.S.M."/>
            <person name="Mascher T."/>
            <person name="Medema M.H."/>
            <person name="Devos D.P."/>
            <person name="Kaster A.-K."/>
            <person name="Ovreas L."/>
            <person name="Rohde M."/>
            <person name="Galperin M.Y."/>
            <person name="Jogler C."/>
        </authorList>
    </citation>
    <scope>NUCLEOTIDE SEQUENCE [LARGE SCALE GENOMIC DNA]</scope>
    <source>
        <strain evidence="4 5">KOR42</strain>
    </source>
</reference>
<dbReference type="Proteomes" id="UP000317243">
    <property type="component" value="Unassembled WGS sequence"/>
</dbReference>
<dbReference type="PANTHER" id="PTHR48081">
    <property type="entry name" value="AB HYDROLASE SUPERFAMILY PROTEIN C4A8.06C"/>
    <property type="match status" value="1"/>
</dbReference>
<proteinExistence type="predicted"/>